<evidence type="ECO:0000313" key="3">
    <source>
        <dbReference type="Proteomes" id="UP001157418"/>
    </source>
</evidence>
<dbReference type="PANTHER" id="PTHR47481">
    <property type="match status" value="1"/>
</dbReference>
<dbReference type="AlphaFoldDB" id="A0AAU9M3X0"/>
<evidence type="ECO:0000313" key="2">
    <source>
        <dbReference type="EMBL" id="CAH1418759.1"/>
    </source>
</evidence>
<dbReference type="Proteomes" id="UP001157418">
    <property type="component" value="Unassembled WGS sequence"/>
</dbReference>
<feature type="transmembrane region" description="Helical" evidence="1">
    <location>
        <begin position="88"/>
        <end position="112"/>
    </location>
</feature>
<comment type="caution">
    <text evidence="2">The sequence shown here is derived from an EMBL/GenBank/DDBJ whole genome shotgun (WGS) entry which is preliminary data.</text>
</comment>
<reference evidence="2 3" key="1">
    <citation type="submission" date="2022-01" db="EMBL/GenBank/DDBJ databases">
        <authorList>
            <person name="Xiong W."/>
            <person name="Schranz E."/>
        </authorList>
    </citation>
    <scope>NUCLEOTIDE SEQUENCE [LARGE SCALE GENOMIC DNA]</scope>
</reference>
<keyword evidence="1" id="KW-0472">Membrane</keyword>
<gene>
    <name evidence="2" type="ORF">LVIROSA_LOCUS6338</name>
</gene>
<keyword evidence="1" id="KW-0812">Transmembrane</keyword>
<protein>
    <recommendedName>
        <fullName evidence="4">Retrotransposon Copia-like N-terminal domain-containing protein</fullName>
    </recommendedName>
</protein>
<keyword evidence="3" id="KW-1185">Reference proteome</keyword>
<evidence type="ECO:0000256" key="1">
    <source>
        <dbReference type="SAM" id="Phobius"/>
    </source>
</evidence>
<proteinExistence type="predicted"/>
<sequence length="465" mass="51613">MSISALRQKHKWEVEKLTLTSQPFKTLKLFTLSILQHISSSMVYILAHGCLLMLFVAAIAGVGVFLITDDGPHRKQVEVLVEYSRFGLWWMALGVASSIGLGSGLHTFVLYLGPHIAFFTMKAMQCGRVDIKSAPYDTIQFNRSPSWIKKDCSEFGPPLFSSPVGSHSVPLSSILPQVQIESILWGFGTAIGELPPYFISRAASISGGNAEEIEEINNSTGDNNGRSTNMKRWFLSRAQYLNFFTILLLASIPNPLFDLAGIMCGQFGIPFWEFFLATVIGKAIIKAHIQSFMVSELTMDSESSMTTDSGSSSMIKSHSLPIFYNPNAIMAHTHLTKDNYVNWSTLFKTLLRAHQLLFVIDPTPPPKILADGKNNPDHETWHKATDLICCWIKGTVTPAIQPYLNSCDTAPAAWSVLAKRFGSTSTIQIENLQDRLHNLKKPTDLSVSDYLLQAKTISDRCKKTT</sequence>
<dbReference type="EMBL" id="CAKMRJ010000113">
    <property type="protein sequence ID" value="CAH1418759.1"/>
    <property type="molecule type" value="Genomic_DNA"/>
</dbReference>
<organism evidence="2 3">
    <name type="scientific">Lactuca virosa</name>
    <dbReference type="NCBI Taxonomy" id="75947"/>
    <lineage>
        <taxon>Eukaryota</taxon>
        <taxon>Viridiplantae</taxon>
        <taxon>Streptophyta</taxon>
        <taxon>Embryophyta</taxon>
        <taxon>Tracheophyta</taxon>
        <taxon>Spermatophyta</taxon>
        <taxon>Magnoliopsida</taxon>
        <taxon>eudicotyledons</taxon>
        <taxon>Gunneridae</taxon>
        <taxon>Pentapetalae</taxon>
        <taxon>asterids</taxon>
        <taxon>campanulids</taxon>
        <taxon>Asterales</taxon>
        <taxon>Asteraceae</taxon>
        <taxon>Cichorioideae</taxon>
        <taxon>Cichorieae</taxon>
        <taxon>Lactucinae</taxon>
        <taxon>Lactuca</taxon>
    </lineage>
</organism>
<keyword evidence="1" id="KW-1133">Transmembrane helix</keyword>
<accession>A0AAU9M3X0</accession>
<evidence type="ECO:0008006" key="4">
    <source>
        <dbReference type="Google" id="ProtNLM"/>
    </source>
</evidence>
<feature type="transmembrane region" description="Helical" evidence="1">
    <location>
        <begin position="240"/>
        <end position="257"/>
    </location>
</feature>
<name>A0AAU9M3X0_9ASTR</name>
<feature type="transmembrane region" description="Helical" evidence="1">
    <location>
        <begin position="43"/>
        <end position="68"/>
    </location>
</feature>
<dbReference type="PANTHER" id="PTHR47481:SF31">
    <property type="entry name" value="OS01G0873500 PROTEIN"/>
    <property type="match status" value="1"/>
</dbReference>